<evidence type="ECO:0000313" key="5">
    <source>
        <dbReference type="Proteomes" id="UP000051863"/>
    </source>
</evidence>
<dbReference type="InterPro" id="IPR001789">
    <property type="entry name" value="Sig_transdc_resp-reg_receiver"/>
</dbReference>
<dbReference type="Proteomes" id="UP000051863">
    <property type="component" value="Unassembled WGS sequence"/>
</dbReference>
<dbReference type="OrthoDB" id="9793421at2"/>
<dbReference type="AlphaFoldDB" id="A0A0R0CFD6"/>
<dbReference type="EMBL" id="LDJJ01000026">
    <property type="protein sequence ID" value="KRG67931.1"/>
    <property type="molecule type" value="Genomic_DNA"/>
</dbReference>
<keyword evidence="2" id="KW-0597">Phosphoprotein</keyword>
<feature type="modified residue" description="4-aspartylphosphate" evidence="2">
    <location>
        <position position="56"/>
    </location>
</feature>
<dbReference type="RefSeq" id="WP_057628111.1">
    <property type="nucleotide sequence ID" value="NZ_LDJJ01000026.1"/>
</dbReference>
<feature type="domain" description="Response regulatory" evidence="3">
    <location>
        <begin position="5"/>
        <end position="121"/>
    </location>
</feature>
<evidence type="ECO:0000256" key="2">
    <source>
        <dbReference type="PROSITE-ProRule" id="PRU00169"/>
    </source>
</evidence>
<dbReference type="GO" id="GO:0000160">
    <property type="term" value="P:phosphorelay signal transduction system"/>
    <property type="evidence" value="ECO:0007669"/>
    <property type="project" value="InterPro"/>
</dbReference>
<comment type="caution">
    <text evidence="4">The sequence shown here is derived from an EMBL/GenBank/DDBJ whole genome shotgun (WGS) entry which is preliminary data.</text>
</comment>
<keyword evidence="1" id="KW-0238">DNA-binding</keyword>
<dbReference type="InterPro" id="IPR039420">
    <property type="entry name" value="WalR-like"/>
</dbReference>
<accession>A0A0R0CFD6</accession>
<dbReference type="SMART" id="SM00448">
    <property type="entry name" value="REC"/>
    <property type="match status" value="1"/>
</dbReference>
<name>A0A0R0CFD6_9GAMM</name>
<dbReference type="Gene3D" id="3.40.50.2300">
    <property type="match status" value="1"/>
</dbReference>
<dbReference type="GO" id="GO:0003677">
    <property type="term" value="F:DNA binding"/>
    <property type="evidence" value="ECO:0007669"/>
    <property type="project" value="UniProtKB-KW"/>
</dbReference>
<gene>
    <name evidence="4" type="ORF">ABB27_07960</name>
</gene>
<dbReference type="Pfam" id="PF00072">
    <property type="entry name" value="Response_reg"/>
    <property type="match status" value="1"/>
</dbReference>
<dbReference type="PATRIC" id="fig|405446.3.peg.1040"/>
<dbReference type="PANTHER" id="PTHR43214:SF43">
    <property type="entry name" value="TWO-COMPONENT RESPONSE REGULATOR"/>
    <property type="match status" value="1"/>
</dbReference>
<protein>
    <submittedName>
        <fullName evidence="4">Chemotaxis protein CheY</fullName>
    </submittedName>
</protein>
<evidence type="ECO:0000313" key="4">
    <source>
        <dbReference type="EMBL" id="KRG67931.1"/>
    </source>
</evidence>
<dbReference type="PROSITE" id="PS50110">
    <property type="entry name" value="RESPONSE_REGULATORY"/>
    <property type="match status" value="1"/>
</dbReference>
<organism evidence="4 5">
    <name type="scientific">Stenotrophomonas terrae</name>
    <dbReference type="NCBI Taxonomy" id="405446"/>
    <lineage>
        <taxon>Bacteria</taxon>
        <taxon>Pseudomonadati</taxon>
        <taxon>Pseudomonadota</taxon>
        <taxon>Gammaproteobacteria</taxon>
        <taxon>Lysobacterales</taxon>
        <taxon>Lysobacteraceae</taxon>
        <taxon>Stenotrophomonas</taxon>
    </lineage>
</organism>
<evidence type="ECO:0000259" key="3">
    <source>
        <dbReference type="PROSITE" id="PS50110"/>
    </source>
</evidence>
<keyword evidence="5" id="KW-1185">Reference proteome</keyword>
<dbReference type="PANTHER" id="PTHR43214">
    <property type="entry name" value="TWO-COMPONENT RESPONSE REGULATOR"/>
    <property type="match status" value="1"/>
</dbReference>
<sequence length="126" mass="14203">MNKLTVVLVDDHEGFINAAMRHFRKIDWLEVVGSAANGLEAIERSEALRPQVVLMDLAMPEMGGLQATRLIKTQDQPPYIVIASHFDDAEHREHALRAGADNFVSKLSYIQEVMPILESLKVQEHE</sequence>
<proteinExistence type="predicted"/>
<dbReference type="InterPro" id="IPR011006">
    <property type="entry name" value="CheY-like_superfamily"/>
</dbReference>
<dbReference type="CDD" id="cd17535">
    <property type="entry name" value="REC_NarL-like"/>
    <property type="match status" value="1"/>
</dbReference>
<dbReference type="InterPro" id="IPR058245">
    <property type="entry name" value="NreC/VraR/RcsB-like_REC"/>
</dbReference>
<evidence type="ECO:0000256" key="1">
    <source>
        <dbReference type="ARBA" id="ARBA00023125"/>
    </source>
</evidence>
<dbReference type="SUPFAM" id="SSF52172">
    <property type="entry name" value="CheY-like"/>
    <property type="match status" value="1"/>
</dbReference>
<reference evidence="4 5" key="1">
    <citation type="submission" date="2015-05" db="EMBL/GenBank/DDBJ databases">
        <title>Genome sequencing and analysis of members of genus Stenotrophomonas.</title>
        <authorList>
            <person name="Patil P.P."/>
            <person name="Midha S."/>
            <person name="Patil P.B."/>
        </authorList>
    </citation>
    <scope>NUCLEOTIDE SEQUENCE [LARGE SCALE GENOMIC DNA]</scope>
    <source>
        <strain evidence="4 5">DSM 18941</strain>
    </source>
</reference>